<accession>A0A0V0HXF0</accession>
<organism evidence="2">
    <name type="scientific">Solanum chacoense</name>
    <name type="common">Chaco potato</name>
    <dbReference type="NCBI Taxonomy" id="4108"/>
    <lineage>
        <taxon>Eukaryota</taxon>
        <taxon>Viridiplantae</taxon>
        <taxon>Streptophyta</taxon>
        <taxon>Embryophyta</taxon>
        <taxon>Tracheophyta</taxon>
        <taxon>Spermatophyta</taxon>
        <taxon>Magnoliopsida</taxon>
        <taxon>eudicotyledons</taxon>
        <taxon>Gunneridae</taxon>
        <taxon>Pentapetalae</taxon>
        <taxon>asterids</taxon>
        <taxon>lamiids</taxon>
        <taxon>Solanales</taxon>
        <taxon>Solanaceae</taxon>
        <taxon>Solanoideae</taxon>
        <taxon>Solaneae</taxon>
        <taxon>Solanum</taxon>
    </lineage>
</organism>
<proteinExistence type="predicted"/>
<dbReference type="AlphaFoldDB" id="A0A0V0HXF0"/>
<dbReference type="EMBL" id="GEDG01014510">
    <property type="protein sequence ID" value="JAP24324.1"/>
    <property type="molecule type" value="Transcribed_RNA"/>
</dbReference>
<feature type="compositionally biased region" description="Basic and acidic residues" evidence="1">
    <location>
        <begin position="56"/>
        <end position="68"/>
    </location>
</feature>
<sequence length="68" mass="7706">MTYKEKGEEADKERKATSCKKGTTASYKKRTTDKITTSQLQKPSKGGRCSQMLNFKNHELKGQKDIHA</sequence>
<name>A0A0V0HXF0_SOLCH</name>
<protein>
    <submittedName>
        <fullName evidence="2">Putative ovule protein</fullName>
    </submittedName>
</protein>
<feature type="region of interest" description="Disordered" evidence="1">
    <location>
        <begin position="1"/>
        <end position="68"/>
    </location>
</feature>
<feature type="compositionally biased region" description="Basic and acidic residues" evidence="1">
    <location>
        <begin position="1"/>
        <end position="16"/>
    </location>
</feature>
<dbReference type="EMBL" id="GEDG01013761">
    <property type="protein sequence ID" value="JAP25005.1"/>
    <property type="molecule type" value="Transcribed_RNA"/>
</dbReference>
<evidence type="ECO:0000313" key="2">
    <source>
        <dbReference type="EMBL" id="JAP25005.1"/>
    </source>
</evidence>
<evidence type="ECO:0000256" key="1">
    <source>
        <dbReference type="SAM" id="MobiDB-lite"/>
    </source>
</evidence>
<reference evidence="2" key="1">
    <citation type="submission" date="2015-12" db="EMBL/GenBank/DDBJ databases">
        <title>Gene expression during late stages of embryo sac development: a critical building block for successful pollen-pistil interactions.</title>
        <authorList>
            <person name="Liu Y."/>
            <person name="Joly V."/>
            <person name="Sabar M."/>
            <person name="Matton D.P."/>
        </authorList>
    </citation>
    <scope>NUCLEOTIDE SEQUENCE</scope>
</reference>